<dbReference type="AlphaFoldDB" id="A0A9W8B9E7"/>
<comment type="caution">
    <text evidence="1">The sequence shown here is derived from an EMBL/GenBank/DDBJ whole genome shotgun (WGS) entry which is preliminary data.</text>
</comment>
<gene>
    <name evidence="1" type="ORF">H4R26_006088</name>
</gene>
<keyword evidence="2" id="KW-1185">Reference proteome</keyword>
<reference evidence="1" key="1">
    <citation type="submission" date="2022-07" db="EMBL/GenBank/DDBJ databases">
        <title>Phylogenomic reconstructions and comparative analyses of Kickxellomycotina fungi.</title>
        <authorList>
            <person name="Reynolds N.K."/>
            <person name="Stajich J.E."/>
            <person name="Barry K."/>
            <person name="Grigoriev I.V."/>
            <person name="Crous P."/>
            <person name="Smith M.E."/>
        </authorList>
    </citation>
    <scope>NUCLEOTIDE SEQUENCE</scope>
    <source>
        <strain evidence="1">IMI 214461</strain>
    </source>
</reference>
<accession>A0A9W8B9E7</accession>
<dbReference type="OrthoDB" id="5557769at2759"/>
<dbReference type="EMBL" id="JANBQF010001680">
    <property type="protein sequence ID" value="KAJ1996724.1"/>
    <property type="molecule type" value="Genomic_DNA"/>
</dbReference>
<organism evidence="1 2">
    <name type="scientific">Coemansia thaxteri</name>
    <dbReference type="NCBI Taxonomy" id="2663907"/>
    <lineage>
        <taxon>Eukaryota</taxon>
        <taxon>Fungi</taxon>
        <taxon>Fungi incertae sedis</taxon>
        <taxon>Zoopagomycota</taxon>
        <taxon>Kickxellomycotina</taxon>
        <taxon>Kickxellomycetes</taxon>
        <taxon>Kickxellales</taxon>
        <taxon>Kickxellaceae</taxon>
        <taxon>Coemansia</taxon>
    </lineage>
</organism>
<protein>
    <submittedName>
        <fullName evidence="1">Uncharacterized protein</fullName>
    </submittedName>
</protein>
<dbReference type="Proteomes" id="UP001150907">
    <property type="component" value="Unassembled WGS sequence"/>
</dbReference>
<proteinExistence type="predicted"/>
<evidence type="ECO:0000313" key="2">
    <source>
        <dbReference type="Proteomes" id="UP001150907"/>
    </source>
</evidence>
<feature type="non-terminal residue" evidence="1">
    <location>
        <position position="105"/>
    </location>
</feature>
<name>A0A9W8B9E7_9FUNG</name>
<evidence type="ECO:0000313" key="1">
    <source>
        <dbReference type="EMBL" id="KAJ1996724.1"/>
    </source>
</evidence>
<sequence length="105" mass="11938">MLYDTADCVVTDLTSTQSGRAVDVELSPEQSTNTHDFNRYDGDIDLHFFDVPAASRRVIREFVERYIMRFFEVFFYRISNRTDAGLCAALNTSDSASALLVNLEL</sequence>